<dbReference type="SUPFAM" id="SSF51905">
    <property type="entry name" value="FAD/NAD(P)-binding domain"/>
    <property type="match status" value="1"/>
</dbReference>
<dbReference type="InterPro" id="IPR023753">
    <property type="entry name" value="FAD/NAD-binding_dom"/>
</dbReference>
<evidence type="ECO:0000313" key="3">
    <source>
        <dbReference type="EMBL" id="EWC62936.1"/>
    </source>
</evidence>
<evidence type="ECO:0000256" key="1">
    <source>
        <dbReference type="SAM" id="MobiDB-lite"/>
    </source>
</evidence>
<keyword evidence="3" id="KW-0560">Oxidoreductase</keyword>
<dbReference type="EC" id="1.14.13.22" evidence="3"/>
<feature type="region of interest" description="Disordered" evidence="1">
    <location>
        <begin position="1"/>
        <end position="20"/>
    </location>
</feature>
<dbReference type="EMBL" id="AYXG01000064">
    <property type="protein sequence ID" value="EWC62936.1"/>
    <property type="molecule type" value="Genomic_DNA"/>
</dbReference>
<organism evidence="3 4">
    <name type="scientific">Actinokineospora spheciospongiae</name>
    <dbReference type="NCBI Taxonomy" id="909613"/>
    <lineage>
        <taxon>Bacteria</taxon>
        <taxon>Bacillati</taxon>
        <taxon>Actinomycetota</taxon>
        <taxon>Actinomycetes</taxon>
        <taxon>Pseudonocardiales</taxon>
        <taxon>Pseudonocardiaceae</taxon>
        <taxon>Actinokineospora</taxon>
    </lineage>
</organism>
<dbReference type="PANTHER" id="PTHR42877">
    <property type="entry name" value="L-ORNITHINE N(5)-MONOOXYGENASE-RELATED"/>
    <property type="match status" value="1"/>
</dbReference>
<evidence type="ECO:0000313" key="4">
    <source>
        <dbReference type="Proteomes" id="UP000019277"/>
    </source>
</evidence>
<sequence length="533" mass="57677">MPTGWRSGGGRPRPEVWPEMSIGRPPEGWFPRVGGSSVGGMTGLSVVVIGAGFGGLGAAAALRRAGFAVTVLERESRLGGVWRDNVYPGAACDVPSSLYSWSWAPNPGWPRRYSGQADILRYLERTAAEQGLTDVVRFGCDVVGAAYRDGKWRVEIAGGEVVTADVLVPAVGQLSRPAVPDIPGADTFGGRIFHSARWDHSVDLAGKRVAVIGTGASAVQFVPRIQPLVGHLDLFQRTPPWVVPKPDRRYTAAHHALFRRVPGARLAGRASVWLSGELLTTAFTSAKPLGRAIEAVARLHLRARVQDPVLRAKLTPDYAIGCKRLLFSNDYLPALTRPNVDVVTESITGITRDGVVTTDGREHPADVIVYGTGFRSTDFLAPLTITGTGGVDLRATAWAGGARAHLGMTVPGFPNMFLVYGPNTNLGGNSIIFMLERQAAYLVRTLRAMRAHGVAAVDVRAEVAERSDREVQSRLRSSVWTGCESWYRGDGGRITTNWPGLVAEYRRRTRRPDPGDFHLIAGDHPEERSTWTA</sequence>
<dbReference type="InterPro" id="IPR036188">
    <property type="entry name" value="FAD/NAD-bd_sf"/>
</dbReference>
<dbReference type="PATRIC" id="fig|909613.9.peg.1756"/>
<feature type="domain" description="FAD/NAD(P)-binding" evidence="2">
    <location>
        <begin position="45"/>
        <end position="221"/>
    </location>
</feature>
<dbReference type="Gene3D" id="3.50.50.60">
    <property type="entry name" value="FAD/NAD(P)-binding domain"/>
    <property type="match status" value="2"/>
</dbReference>
<reference evidence="3 4" key="1">
    <citation type="journal article" date="2014" name="Genome Announc.">
        <title>Draft Genome Sequence of the Antitrypanosomally Active Sponge-Associated Bacterium Actinokineospora sp. Strain EG49.</title>
        <authorList>
            <person name="Harjes J."/>
            <person name="Ryu T."/>
            <person name="Abdelmohsen U.R."/>
            <person name="Moitinho-Silva L."/>
            <person name="Horn H."/>
            <person name="Ravasi T."/>
            <person name="Hentschel U."/>
        </authorList>
    </citation>
    <scope>NUCLEOTIDE SEQUENCE [LARGE SCALE GENOMIC DNA]</scope>
    <source>
        <strain evidence="3 4">EG49</strain>
    </source>
</reference>
<dbReference type="eggNOG" id="COG2072">
    <property type="taxonomic scope" value="Bacteria"/>
</dbReference>
<name>W7J1V1_9PSEU</name>
<feature type="compositionally biased region" description="Gly residues" evidence="1">
    <location>
        <begin position="1"/>
        <end position="11"/>
    </location>
</feature>
<dbReference type="PANTHER" id="PTHR42877:SF4">
    <property type="entry name" value="FAD_NAD(P)-BINDING DOMAIN-CONTAINING PROTEIN-RELATED"/>
    <property type="match status" value="1"/>
</dbReference>
<protein>
    <submittedName>
        <fullName evidence="3">Cyclohexanone monooxygenase</fullName>
        <ecNumber evidence="3">1.14.13.22</ecNumber>
    </submittedName>
</protein>
<evidence type="ECO:0000259" key="2">
    <source>
        <dbReference type="Pfam" id="PF07992"/>
    </source>
</evidence>
<dbReference type="PRINTS" id="PR00419">
    <property type="entry name" value="ADXRDTASE"/>
</dbReference>
<accession>W7J1V1</accession>
<proteinExistence type="predicted"/>
<dbReference type="Proteomes" id="UP000019277">
    <property type="component" value="Unassembled WGS sequence"/>
</dbReference>
<dbReference type="AlphaFoldDB" id="W7J1V1"/>
<dbReference type="Pfam" id="PF07992">
    <property type="entry name" value="Pyr_redox_2"/>
    <property type="match status" value="1"/>
</dbReference>
<comment type="caution">
    <text evidence="3">The sequence shown here is derived from an EMBL/GenBank/DDBJ whole genome shotgun (WGS) entry which is preliminary data.</text>
</comment>
<dbReference type="GO" id="GO:0018667">
    <property type="term" value="F:cyclohexanone monooxygenase activity"/>
    <property type="evidence" value="ECO:0007669"/>
    <property type="project" value="UniProtKB-EC"/>
</dbReference>
<dbReference type="STRING" id="909613.UO65_1745"/>
<dbReference type="InterPro" id="IPR051209">
    <property type="entry name" value="FAD-bind_Monooxygenase_sf"/>
</dbReference>
<keyword evidence="4" id="KW-1185">Reference proteome</keyword>
<gene>
    <name evidence="3" type="ORF">UO65_1745</name>
</gene>
<keyword evidence="3" id="KW-0503">Monooxygenase</keyword>